<dbReference type="InterPro" id="IPR027417">
    <property type="entry name" value="P-loop_NTPase"/>
</dbReference>
<dbReference type="Pfam" id="PF06990">
    <property type="entry name" value="Gal-3-0_sulfotr"/>
    <property type="match status" value="1"/>
</dbReference>
<dbReference type="VEuPathDB" id="VectorBase:RSAN_035520"/>
<evidence type="ECO:0000256" key="7">
    <source>
        <dbReference type="ARBA" id="ARBA00023034"/>
    </source>
</evidence>
<keyword evidence="7" id="KW-0333">Golgi apparatus</keyword>
<keyword evidence="11" id="KW-1185">Reference proteome</keyword>
<evidence type="ECO:0000256" key="1">
    <source>
        <dbReference type="ARBA" id="ARBA00004323"/>
    </source>
</evidence>
<comment type="caution">
    <text evidence="10">The sequence shown here is derived from an EMBL/GenBank/DDBJ whole genome shotgun (WGS) entry which is preliminary data.</text>
</comment>
<dbReference type="PANTHER" id="PTHR14647:SF87">
    <property type="entry name" value="PUTATIVE-RELATED"/>
    <property type="match status" value="1"/>
</dbReference>
<dbReference type="GO" id="GO:0009247">
    <property type="term" value="P:glycolipid biosynthetic process"/>
    <property type="evidence" value="ECO:0007669"/>
    <property type="project" value="InterPro"/>
</dbReference>
<name>A0A9D4QBQ7_RHISA</name>
<dbReference type="SUPFAM" id="SSF52540">
    <property type="entry name" value="P-loop containing nucleoside triphosphate hydrolases"/>
    <property type="match status" value="1"/>
</dbReference>
<dbReference type="Proteomes" id="UP000821837">
    <property type="component" value="Chromosome 10"/>
</dbReference>
<evidence type="ECO:0000256" key="4">
    <source>
        <dbReference type="ARBA" id="ARBA00022692"/>
    </source>
</evidence>
<dbReference type="GO" id="GO:0000139">
    <property type="term" value="C:Golgi membrane"/>
    <property type="evidence" value="ECO:0007669"/>
    <property type="project" value="UniProtKB-SubCell"/>
</dbReference>
<dbReference type="InterPro" id="IPR009729">
    <property type="entry name" value="Gal-3-0_sulfotransfrase"/>
</dbReference>
<evidence type="ECO:0000256" key="6">
    <source>
        <dbReference type="ARBA" id="ARBA00022989"/>
    </source>
</evidence>
<evidence type="ECO:0000256" key="5">
    <source>
        <dbReference type="ARBA" id="ARBA00022968"/>
    </source>
</evidence>
<sequence>MHKCASSSVQNVFMRYGETHNMTFALPARGNLMGYPRIFERSMAAVGKPPFDILAHHTRFNESEMRAVLKPNVVFITIVREPAALFESLYSYFNYEASTASELIASFHLKLEQIPNAVRNDSQRRILRGFFPGPHRGWLGFDQMSFDLGFDFTQAGNASAVDAFLEHVDAVFDLVMVVERLNESLVLLRDLLCWEMDDVVMFKINARTVSLS</sequence>
<evidence type="ECO:0000256" key="9">
    <source>
        <dbReference type="ARBA" id="ARBA00023180"/>
    </source>
</evidence>
<evidence type="ECO:0000256" key="3">
    <source>
        <dbReference type="ARBA" id="ARBA00022679"/>
    </source>
</evidence>
<evidence type="ECO:0000313" key="10">
    <source>
        <dbReference type="EMBL" id="KAH7975452.1"/>
    </source>
</evidence>
<keyword evidence="3" id="KW-0808">Transferase</keyword>
<dbReference type="Gene3D" id="3.40.50.300">
    <property type="entry name" value="P-loop containing nucleotide triphosphate hydrolases"/>
    <property type="match status" value="1"/>
</dbReference>
<evidence type="ECO:0008006" key="12">
    <source>
        <dbReference type="Google" id="ProtNLM"/>
    </source>
</evidence>
<comment type="similarity">
    <text evidence="2">Belongs to the galactose-3-O-sulfotransferase family.</text>
</comment>
<keyword evidence="8" id="KW-0472">Membrane</keyword>
<evidence type="ECO:0000256" key="8">
    <source>
        <dbReference type="ARBA" id="ARBA00023136"/>
    </source>
</evidence>
<evidence type="ECO:0000256" key="2">
    <source>
        <dbReference type="ARBA" id="ARBA00008124"/>
    </source>
</evidence>
<organism evidence="10 11">
    <name type="scientific">Rhipicephalus sanguineus</name>
    <name type="common">Brown dog tick</name>
    <name type="synonym">Ixodes sanguineus</name>
    <dbReference type="NCBI Taxonomy" id="34632"/>
    <lineage>
        <taxon>Eukaryota</taxon>
        <taxon>Metazoa</taxon>
        <taxon>Ecdysozoa</taxon>
        <taxon>Arthropoda</taxon>
        <taxon>Chelicerata</taxon>
        <taxon>Arachnida</taxon>
        <taxon>Acari</taxon>
        <taxon>Parasitiformes</taxon>
        <taxon>Ixodida</taxon>
        <taxon>Ixodoidea</taxon>
        <taxon>Ixodidae</taxon>
        <taxon>Rhipicephalinae</taxon>
        <taxon>Rhipicephalus</taxon>
        <taxon>Rhipicephalus</taxon>
    </lineage>
</organism>
<reference evidence="10" key="2">
    <citation type="submission" date="2021-09" db="EMBL/GenBank/DDBJ databases">
        <authorList>
            <person name="Jia N."/>
            <person name="Wang J."/>
            <person name="Shi W."/>
            <person name="Du L."/>
            <person name="Sun Y."/>
            <person name="Zhan W."/>
            <person name="Jiang J."/>
            <person name="Wang Q."/>
            <person name="Zhang B."/>
            <person name="Ji P."/>
            <person name="Sakyi L.B."/>
            <person name="Cui X."/>
            <person name="Yuan T."/>
            <person name="Jiang B."/>
            <person name="Yang W."/>
            <person name="Lam T.T.-Y."/>
            <person name="Chang Q."/>
            <person name="Ding S."/>
            <person name="Wang X."/>
            <person name="Zhu J."/>
            <person name="Ruan X."/>
            <person name="Zhao L."/>
            <person name="Wei J."/>
            <person name="Que T."/>
            <person name="Du C."/>
            <person name="Cheng J."/>
            <person name="Dai P."/>
            <person name="Han X."/>
            <person name="Huang E."/>
            <person name="Gao Y."/>
            <person name="Liu J."/>
            <person name="Shao H."/>
            <person name="Ye R."/>
            <person name="Li L."/>
            <person name="Wei W."/>
            <person name="Wang X."/>
            <person name="Wang C."/>
            <person name="Huo Q."/>
            <person name="Li W."/>
            <person name="Guo W."/>
            <person name="Chen H."/>
            <person name="Chen S."/>
            <person name="Zhou L."/>
            <person name="Zhou L."/>
            <person name="Ni X."/>
            <person name="Tian J."/>
            <person name="Zhou Y."/>
            <person name="Sheng Y."/>
            <person name="Liu T."/>
            <person name="Pan Y."/>
            <person name="Xia L."/>
            <person name="Li J."/>
            <person name="Zhao F."/>
            <person name="Cao W."/>
        </authorList>
    </citation>
    <scope>NUCLEOTIDE SEQUENCE</scope>
    <source>
        <strain evidence="10">Rsan-2018</strain>
        <tissue evidence="10">Larvae</tissue>
    </source>
</reference>
<dbReference type="PANTHER" id="PTHR14647">
    <property type="entry name" value="GALACTOSE-3-O-SULFOTRANSFERASE"/>
    <property type="match status" value="1"/>
</dbReference>
<dbReference type="EMBL" id="JABSTV010001246">
    <property type="protein sequence ID" value="KAH7975452.1"/>
    <property type="molecule type" value="Genomic_DNA"/>
</dbReference>
<protein>
    <recommendedName>
        <fullName evidence="12">Galactosylceramide sulfotransferase</fullName>
    </recommendedName>
</protein>
<gene>
    <name evidence="10" type="ORF">HPB52_001781</name>
</gene>
<accession>A0A9D4QBQ7</accession>
<keyword evidence="4" id="KW-0812">Transmembrane</keyword>
<dbReference type="GO" id="GO:0001733">
    <property type="term" value="F:galactosylceramide sulfotransferase activity"/>
    <property type="evidence" value="ECO:0007669"/>
    <property type="project" value="InterPro"/>
</dbReference>
<comment type="subcellular location">
    <subcellularLocation>
        <location evidence="1">Golgi apparatus membrane</location>
        <topology evidence="1">Single-pass type II membrane protein</topology>
    </subcellularLocation>
</comment>
<keyword evidence="5" id="KW-0735">Signal-anchor</keyword>
<keyword evidence="9" id="KW-0325">Glycoprotein</keyword>
<evidence type="ECO:0000313" key="11">
    <source>
        <dbReference type="Proteomes" id="UP000821837"/>
    </source>
</evidence>
<proteinExistence type="inferred from homology"/>
<reference evidence="10" key="1">
    <citation type="journal article" date="2020" name="Cell">
        <title>Large-Scale Comparative Analyses of Tick Genomes Elucidate Their Genetic Diversity and Vector Capacities.</title>
        <authorList>
            <consortium name="Tick Genome and Microbiome Consortium (TIGMIC)"/>
            <person name="Jia N."/>
            <person name="Wang J."/>
            <person name="Shi W."/>
            <person name="Du L."/>
            <person name="Sun Y."/>
            <person name="Zhan W."/>
            <person name="Jiang J.F."/>
            <person name="Wang Q."/>
            <person name="Zhang B."/>
            <person name="Ji P."/>
            <person name="Bell-Sakyi L."/>
            <person name="Cui X.M."/>
            <person name="Yuan T.T."/>
            <person name="Jiang B.G."/>
            <person name="Yang W.F."/>
            <person name="Lam T.T."/>
            <person name="Chang Q.C."/>
            <person name="Ding S.J."/>
            <person name="Wang X.J."/>
            <person name="Zhu J.G."/>
            <person name="Ruan X.D."/>
            <person name="Zhao L."/>
            <person name="Wei J.T."/>
            <person name="Ye R.Z."/>
            <person name="Que T.C."/>
            <person name="Du C.H."/>
            <person name="Zhou Y.H."/>
            <person name="Cheng J.X."/>
            <person name="Dai P.F."/>
            <person name="Guo W.B."/>
            <person name="Han X.H."/>
            <person name="Huang E.J."/>
            <person name="Li L.F."/>
            <person name="Wei W."/>
            <person name="Gao Y.C."/>
            <person name="Liu J.Z."/>
            <person name="Shao H.Z."/>
            <person name="Wang X."/>
            <person name="Wang C.C."/>
            <person name="Yang T.C."/>
            <person name="Huo Q.B."/>
            <person name="Li W."/>
            <person name="Chen H.Y."/>
            <person name="Chen S.E."/>
            <person name="Zhou L.G."/>
            <person name="Ni X.B."/>
            <person name="Tian J.H."/>
            <person name="Sheng Y."/>
            <person name="Liu T."/>
            <person name="Pan Y.S."/>
            <person name="Xia L.Y."/>
            <person name="Li J."/>
            <person name="Zhao F."/>
            <person name="Cao W.C."/>
        </authorList>
    </citation>
    <scope>NUCLEOTIDE SEQUENCE</scope>
    <source>
        <strain evidence="10">Rsan-2018</strain>
    </source>
</reference>
<keyword evidence="6" id="KW-1133">Transmembrane helix</keyword>
<dbReference type="AlphaFoldDB" id="A0A9D4QBQ7"/>